<feature type="transmembrane region" description="Helical" evidence="1">
    <location>
        <begin position="39"/>
        <end position="60"/>
    </location>
</feature>
<name>A0A517N2I5_9BACT</name>
<protein>
    <submittedName>
        <fullName evidence="2">Uncharacterized protein</fullName>
    </submittedName>
</protein>
<keyword evidence="1" id="KW-1133">Transmembrane helix</keyword>
<reference evidence="2 3" key="1">
    <citation type="submission" date="2019-02" db="EMBL/GenBank/DDBJ databases">
        <title>Deep-cultivation of Planctomycetes and their phenomic and genomic characterization uncovers novel biology.</title>
        <authorList>
            <person name="Wiegand S."/>
            <person name="Jogler M."/>
            <person name="Boedeker C."/>
            <person name="Pinto D."/>
            <person name="Vollmers J."/>
            <person name="Rivas-Marin E."/>
            <person name="Kohn T."/>
            <person name="Peeters S.H."/>
            <person name="Heuer A."/>
            <person name="Rast P."/>
            <person name="Oberbeckmann S."/>
            <person name="Bunk B."/>
            <person name="Jeske O."/>
            <person name="Meyerdierks A."/>
            <person name="Storesund J.E."/>
            <person name="Kallscheuer N."/>
            <person name="Luecker S."/>
            <person name="Lage O.M."/>
            <person name="Pohl T."/>
            <person name="Merkel B.J."/>
            <person name="Hornburger P."/>
            <person name="Mueller R.-W."/>
            <person name="Bruemmer F."/>
            <person name="Labrenz M."/>
            <person name="Spormann A.M."/>
            <person name="Op den Camp H."/>
            <person name="Overmann J."/>
            <person name="Amann R."/>
            <person name="Jetten M.S.M."/>
            <person name="Mascher T."/>
            <person name="Medema M.H."/>
            <person name="Devos D.P."/>
            <person name="Kaster A.-K."/>
            <person name="Ovreas L."/>
            <person name="Rohde M."/>
            <person name="Galperin M.Y."/>
            <person name="Jogler C."/>
        </authorList>
    </citation>
    <scope>NUCLEOTIDE SEQUENCE [LARGE SCALE GENOMIC DNA]</scope>
    <source>
        <strain evidence="2 3">HG15A2</strain>
    </source>
</reference>
<proteinExistence type="predicted"/>
<dbReference type="KEGG" id="amob:HG15A2_46830"/>
<keyword evidence="1" id="KW-0812">Transmembrane</keyword>
<dbReference type="AlphaFoldDB" id="A0A517N2I5"/>
<gene>
    <name evidence="2" type="ORF">HG15A2_46830</name>
</gene>
<evidence type="ECO:0000256" key="1">
    <source>
        <dbReference type="SAM" id="Phobius"/>
    </source>
</evidence>
<dbReference type="Proteomes" id="UP000319852">
    <property type="component" value="Chromosome"/>
</dbReference>
<keyword evidence="3" id="KW-1185">Reference proteome</keyword>
<accession>A0A517N2I5</accession>
<evidence type="ECO:0000313" key="3">
    <source>
        <dbReference type="Proteomes" id="UP000319852"/>
    </source>
</evidence>
<dbReference type="EMBL" id="CP036263">
    <property type="protein sequence ID" value="QDT01341.1"/>
    <property type="molecule type" value="Genomic_DNA"/>
</dbReference>
<sequence>MSDIVTAIWGIALLVTLLGCIPYGIWIIYTAVKKRWKRLGLQIGIPIIAFGLLAGASAIVNAGADERYLEGLYDTEVDLGPPIFEYDSERAFNGDGYSISVYELPSSIRTRFEAADERLLSEYPKHPSYRDHWSFERWRRSPFDGKFQEYLDFALSTYDAGNASELTNHFEAIRSALKSEGSFYAFFYYRPSGCVGDVDFFIVDLVGGRLYSFNHNT</sequence>
<dbReference type="RefSeq" id="WP_145063459.1">
    <property type="nucleotide sequence ID" value="NZ_CP036263.1"/>
</dbReference>
<feature type="transmembrane region" description="Helical" evidence="1">
    <location>
        <begin position="6"/>
        <end position="32"/>
    </location>
</feature>
<organism evidence="2 3">
    <name type="scientific">Adhaeretor mobilis</name>
    <dbReference type="NCBI Taxonomy" id="1930276"/>
    <lineage>
        <taxon>Bacteria</taxon>
        <taxon>Pseudomonadati</taxon>
        <taxon>Planctomycetota</taxon>
        <taxon>Planctomycetia</taxon>
        <taxon>Pirellulales</taxon>
        <taxon>Lacipirellulaceae</taxon>
        <taxon>Adhaeretor</taxon>
    </lineage>
</organism>
<evidence type="ECO:0000313" key="2">
    <source>
        <dbReference type="EMBL" id="QDT01341.1"/>
    </source>
</evidence>
<dbReference type="OrthoDB" id="1430796at2"/>
<keyword evidence="1" id="KW-0472">Membrane</keyword>